<sequence>MSENRLFTDYENDFKCKAANIKLMLSYQNQSTNEIQDDAQIKLDLELRAAEAIVKALELEAQSEQLVSQRAALQKRTLACKSTLSTLFQQRSSVASSSAHPPRGMTASTSDIHKKTLYSATQRLESSNNRLAVAAQGIQEAQVCAAATLEELQRQRQVLLKSMTTLASAKSNVDKAGSNLKVMNQRANWFFWK</sequence>
<comment type="caution">
    <text evidence="2">The sequence shown here is derived from an EMBL/GenBank/DDBJ whole genome shotgun (WGS) entry which is preliminary data.</text>
</comment>
<evidence type="ECO:0000313" key="3">
    <source>
        <dbReference type="Proteomes" id="UP000232323"/>
    </source>
</evidence>
<dbReference type="AlphaFoldDB" id="A0A250XKN2"/>
<keyword evidence="3" id="KW-1185">Reference proteome</keyword>
<name>A0A250XKN2_9CHLO</name>
<reference evidence="2 3" key="1">
    <citation type="submission" date="2017-08" db="EMBL/GenBank/DDBJ databases">
        <title>Acidophilic green algal genome provides insights into adaptation to an acidic environment.</title>
        <authorList>
            <person name="Hirooka S."/>
            <person name="Hirose Y."/>
            <person name="Kanesaki Y."/>
            <person name="Higuchi S."/>
            <person name="Fujiwara T."/>
            <person name="Onuma R."/>
            <person name="Era A."/>
            <person name="Ohbayashi R."/>
            <person name="Uzuka A."/>
            <person name="Nozaki H."/>
            <person name="Yoshikawa H."/>
            <person name="Miyagishima S.Y."/>
        </authorList>
    </citation>
    <scope>NUCLEOTIDE SEQUENCE [LARGE SCALE GENOMIC DNA]</scope>
    <source>
        <strain evidence="2 3">NIES-2499</strain>
    </source>
</reference>
<evidence type="ECO:0000313" key="2">
    <source>
        <dbReference type="EMBL" id="GAX83617.1"/>
    </source>
</evidence>
<gene>
    <name evidence="2" type="ORF">CEUSTIGMA_g11041.t1</name>
</gene>
<evidence type="ECO:0000256" key="1">
    <source>
        <dbReference type="SAM" id="MobiDB-lite"/>
    </source>
</evidence>
<feature type="region of interest" description="Disordered" evidence="1">
    <location>
        <begin position="92"/>
        <end position="112"/>
    </location>
</feature>
<accession>A0A250XKN2</accession>
<dbReference type="SUPFAM" id="SSF58038">
    <property type="entry name" value="SNARE fusion complex"/>
    <property type="match status" value="1"/>
</dbReference>
<dbReference type="Proteomes" id="UP000232323">
    <property type="component" value="Unassembled WGS sequence"/>
</dbReference>
<evidence type="ECO:0008006" key="4">
    <source>
        <dbReference type="Google" id="ProtNLM"/>
    </source>
</evidence>
<dbReference type="EMBL" id="BEGY01000103">
    <property type="protein sequence ID" value="GAX83617.1"/>
    <property type="molecule type" value="Genomic_DNA"/>
</dbReference>
<organism evidence="2 3">
    <name type="scientific">Chlamydomonas eustigma</name>
    <dbReference type="NCBI Taxonomy" id="1157962"/>
    <lineage>
        <taxon>Eukaryota</taxon>
        <taxon>Viridiplantae</taxon>
        <taxon>Chlorophyta</taxon>
        <taxon>core chlorophytes</taxon>
        <taxon>Chlorophyceae</taxon>
        <taxon>CS clade</taxon>
        <taxon>Chlamydomonadales</taxon>
        <taxon>Chlamydomonadaceae</taxon>
        <taxon>Chlamydomonas</taxon>
    </lineage>
</organism>
<protein>
    <recommendedName>
        <fullName evidence="4">Vesicle transport v-SNARE N-terminal domain-containing protein</fullName>
    </recommendedName>
</protein>
<dbReference type="Gene3D" id="1.20.5.110">
    <property type="match status" value="1"/>
</dbReference>
<dbReference type="Pfam" id="PF12352">
    <property type="entry name" value="V-SNARE_C"/>
    <property type="match status" value="1"/>
</dbReference>
<proteinExistence type="predicted"/>